<name>A0A0J6VQW6_9MYCO</name>
<dbReference type="STRING" id="37916.MCHLDSM_03806"/>
<dbReference type="Proteomes" id="UP000036513">
    <property type="component" value="Unassembled WGS sequence"/>
</dbReference>
<keyword evidence="2" id="KW-1185">Reference proteome</keyword>
<gene>
    <name evidence="1" type="ORF">MCHLDSM_03806</name>
</gene>
<organism evidence="1 2">
    <name type="scientific">Mycolicibacterium chlorophenolicum</name>
    <dbReference type="NCBI Taxonomy" id="37916"/>
    <lineage>
        <taxon>Bacteria</taxon>
        <taxon>Bacillati</taxon>
        <taxon>Actinomycetota</taxon>
        <taxon>Actinomycetes</taxon>
        <taxon>Mycobacteriales</taxon>
        <taxon>Mycobacteriaceae</taxon>
        <taxon>Mycolicibacterium</taxon>
    </lineage>
</organism>
<accession>A0A0J6VQW6</accession>
<reference evidence="1 2" key="1">
    <citation type="journal article" date="2015" name="Genome Biol. Evol.">
        <title>Characterization of Three Mycobacterium spp. with Potential Use in Bioremediation by Genome Sequencing and Comparative Genomics.</title>
        <authorList>
            <person name="Das S."/>
            <person name="Pettersson B.M."/>
            <person name="Behra P.R."/>
            <person name="Ramesh M."/>
            <person name="Dasgupta S."/>
            <person name="Bhattacharya A."/>
            <person name="Kirsebom L.A."/>
        </authorList>
    </citation>
    <scope>NUCLEOTIDE SEQUENCE [LARGE SCALE GENOMIC DNA]</scope>
    <source>
        <strain evidence="1 2">DSM 43826</strain>
    </source>
</reference>
<dbReference type="PATRIC" id="fig|37916.4.peg.3758"/>
<comment type="caution">
    <text evidence="1">The sequence shown here is derived from an EMBL/GenBank/DDBJ whole genome shotgun (WGS) entry which is preliminary data.</text>
</comment>
<evidence type="ECO:0000313" key="1">
    <source>
        <dbReference type="EMBL" id="KMO73460.1"/>
    </source>
</evidence>
<evidence type="ECO:0000313" key="2">
    <source>
        <dbReference type="Proteomes" id="UP000036513"/>
    </source>
</evidence>
<protein>
    <submittedName>
        <fullName evidence="1">Uncharacterized protein</fullName>
    </submittedName>
</protein>
<sequence>MTVYESVTSDSTTAPAEPQPLSLSAEFFLAQEPFADGTAPQAVRLAGRGPTRLALGYPAASINAVLTLDMAGRIIHETLTDPSHLITRRIIYLDHG</sequence>
<dbReference type="EMBL" id="JYNL01000039">
    <property type="protein sequence ID" value="KMO73460.1"/>
    <property type="molecule type" value="Genomic_DNA"/>
</dbReference>
<dbReference type="RefSeq" id="WP_060937711.1">
    <property type="nucleotide sequence ID" value="NZ_JYNL01000039.1"/>
</dbReference>
<dbReference type="AlphaFoldDB" id="A0A0J6VQW6"/>
<proteinExistence type="predicted"/>